<feature type="region of interest" description="Disordered" evidence="8">
    <location>
        <begin position="1092"/>
        <end position="1124"/>
    </location>
</feature>
<dbReference type="SUPFAM" id="SSF56672">
    <property type="entry name" value="DNA/RNA polymerases"/>
    <property type="match status" value="1"/>
</dbReference>
<keyword evidence="2" id="KW-0808">Transferase</keyword>
<dbReference type="InterPro" id="IPR007094">
    <property type="entry name" value="RNA-dir_pol_PSvirus"/>
</dbReference>
<dbReference type="GO" id="GO:0039694">
    <property type="term" value="P:viral RNA genome replication"/>
    <property type="evidence" value="ECO:0007669"/>
    <property type="project" value="InterPro"/>
</dbReference>
<dbReference type="InterPro" id="IPR002588">
    <property type="entry name" value="Alphavirus-like_MT_dom"/>
</dbReference>
<proteinExistence type="predicted"/>
<keyword evidence="4" id="KW-0547">Nucleotide-binding</keyword>
<evidence type="ECO:0000256" key="9">
    <source>
        <dbReference type="SAM" id="Phobius"/>
    </source>
</evidence>
<dbReference type="SUPFAM" id="SSF52540">
    <property type="entry name" value="P-loop containing nucleoside triphosphate hydrolases"/>
    <property type="match status" value="1"/>
</dbReference>
<feature type="region of interest" description="Disordered" evidence="8">
    <location>
        <begin position="1"/>
        <end position="41"/>
    </location>
</feature>
<dbReference type="GO" id="GO:0006351">
    <property type="term" value="P:DNA-templated transcription"/>
    <property type="evidence" value="ECO:0007669"/>
    <property type="project" value="InterPro"/>
</dbReference>
<dbReference type="InterPro" id="IPR001788">
    <property type="entry name" value="RNA-dep_RNA_pol_alsuvir"/>
</dbReference>
<dbReference type="GO" id="GO:0008174">
    <property type="term" value="F:mRNA methyltransferase activity"/>
    <property type="evidence" value="ECO:0007669"/>
    <property type="project" value="UniProtKB-UniRule"/>
</dbReference>
<dbReference type="GO" id="GO:0003723">
    <property type="term" value="F:RNA binding"/>
    <property type="evidence" value="ECO:0007669"/>
    <property type="project" value="InterPro"/>
</dbReference>
<name>A0A8K1YSE1_9VIRU</name>
<keyword evidence="7" id="KW-0693">Viral RNA replication</keyword>
<keyword evidence="1" id="KW-0696">RNA-directed RNA polymerase</keyword>
<evidence type="ECO:0000256" key="4">
    <source>
        <dbReference type="ARBA" id="ARBA00022741"/>
    </source>
</evidence>
<keyword evidence="9" id="KW-1133">Transmembrane helix</keyword>
<feature type="domain" description="(+)RNA virus helicase C-terminal" evidence="11">
    <location>
        <begin position="1480"/>
        <end position="1711"/>
    </location>
</feature>
<keyword evidence="6" id="KW-0067">ATP-binding</keyword>
<dbReference type="EMBL" id="MW454905">
    <property type="protein sequence ID" value="UEP19810.1"/>
    <property type="molecule type" value="Genomic_RNA"/>
</dbReference>
<evidence type="ECO:0000256" key="7">
    <source>
        <dbReference type="ARBA" id="ARBA00022953"/>
    </source>
</evidence>
<protein>
    <submittedName>
        <fullName evidence="13">Replication-associated polyprotein</fullName>
    </submittedName>
</protein>
<feature type="region of interest" description="Disordered" evidence="8">
    <location>
        <begin position="67"/>
        <end position="92"/>
    </location>
</feature>
<dbReference type="PROSITE" id="PS51743">
    <property type="entry name" value="ALPHAVIRUS_MT"/>
    <property type="match status" value="1"/>
</dbReference>
<feature type="region of interest" description="Disordered" evidence="8">
    <location>
        <begin position="1192"/>
        <end position="1222"/>
    </location>
</feature>
<evidence type="ECO:0000256" key="2">
    <source>
        <dbReference type="ARBA" id="ARBA00022679"/>
    </source>
</evidence>
<evidence type="ECO:0000256" key="5">
    <source>
        <dbReference type="ARBA" id="ARBA00022801"/>
    </source>
</evidence>
<evidence type="ECO:0000256" key="1">
    <source>
        <dbReference type="ARBA" id="ARBA00022484"/>
    </source>
</evidence>
<keyword evidence="9" id="KW-0472">Membrane</keyword>
<dbReference type="Gene3D" id="3.40.50.300">
    <property type="entry name" value="P-loop containing nucleotide triphosphate hydrolases"/>
    <property type="match status" value="1"/>
</dbReference>
<organism evidence="13">
    <name type="scientific">Sclerotinia sclerotiorum mycotymovirus 1-U</name>
    <dbReference type="NCBI Taxonomy" id="2879906"/>
    <lineage>
        <taxon>Viruses</taxon>
        <taxon>Riboviria</taxon>
        <taxon>Orthornavirae</taxon>
        <taxon>Kitrinoviricota</taxon>
        <taxon>Alsuviricetes</taxon>
        <taxon>Tymovirales</taxon>
        <taxon>Tymoviridae</taxon>
    </lineage>
</organism>
<keyword evidence="5" id="KW-0378">Hydrolase</keyword>
<dbReference type="GO" id="GO:0003968">
    <property type="term" value="F:RNA-directed RNA polymerase activity"/>
    <property type="evidence" value="ECO:0007669"/>
    <property type="project" value="UniProtKB-KW"/>
</dbReference>
<evidence type="ECO:0000256" key="3">
    <source>
        <dbReference type="ARBA" id="ARBA00022695"/>
    </source>
</evidence>
<feature type="domain" description="Alphavirus-like MT" evidence="12">
    <location>
        <begin position="585"/>
        <end position="748"/>
    </location>
</feature>
<dbReference type="GO" id="GO:0016787">
    <property type="term" value="F:hydrolase activity"/>
    <property type="evidence" value="ECO:0007669"/>
    <property type="project" value="UniProtKB-KW"/>
</dbReference>
<evidence type="ECO:0000256" key="8">
    <source>
        <dbReference type="SAM" id="MobiDB-lite"/>
    </source>
</evidence>
<feature type="region of interest" description="Disordered" evidence="8">
    <location>
        <begin position="294"/>
        <end position="329"/>
    </location>
</feature>
<dbReference type="PROSITE" id="PS51657">
    <property type="entry name" value="PSRV_HELICASE"/>
    <property type="match status" value="1"/>
</dbReference>
<dbReference type="Pfam" id="PF01660">
    <property type="entry name" value="Vmethyltransf"/>
    <property type="match status" value="1"/>
</dbReference>
<dbReference type="GO" id="GO:0006396">
    <property type="term" value="P:RNA processing"/>
    <property type="evidence" value="ECO:0007669"/>
    <property type="project" value="InterPro"/>
</dbReference>
<dbReference type="GO" id="GO:0005524">
    <property type="term" value="F:ATP binding"/>
    <property type="evidence" value="ECO:0007669"/>
    <property type="project" value="UniProtKB-KW"/>
</dbReference>
<keyword evidence="9" id="KW-0812">Transmembrane</keyword>
<feature type="compositionally biased region" description="Polar residues" evidence="8">
    <location>
        <begin position="319"/>
        <end position="329"/>
    </location>
</feature>
<evidence type="ECO:0000259" key="10">
    <source>
        <dbReference type="PROSITE" id="PS50507"/>
    </source>
</evidence>
<feature type="transmembrane region" description="Helical" evidence="9">
    <location>
        <begin position="924"/>
        <end position="943"/>
    </location>
</feature>
<evidence type="ECO:0000313" key="13">
    <source>
        <dbReference type="EMBL" id="UEP19810.1"/>
    </source>
</evidence>
<dbReference type="PROSITE" id="PS50507">
    <property type="entry name" value="RDRP_SSRNA_POS"/>
    <property type="match status" value="1"/>
</dbReference>
<feature type="compositionally biased region" description="Basic and acidic residues" evidence="8">
    <location>
        <begin position="294"/>
        <end position="303"/>
    </location>
</feature>
<dbReference type="Pfam" id="PF01443">
    <property type="entry name" value="Viral_helicase1"/>
    <property type="match status" value="1"/>
</dbReference>
<evidence type="ECO:0000256" key="6">
    <source>
        <dbReference type="ARBA" id="ARBA00022840"/>
    </source>
</evidence>
<evidence type="ECO:0000259" key="12">
    <source>
        <dbReference type="PROSITE" id="PS51743"/>
    </source>
</evidence>
<reference evidence="13" key="1">
    <citation type="submission" date="2021-01" db="EMBL/GenBank/DDBJ databases">
        <authorList>
            <person name="Liang W."/>
            <person name="Lu Z."/>
            <person name="Jiang D."/>
            <person name="Fu Y."/>
            <person name="Xie J."/>
            <person name="Cheng J."/>
            <person name="Lin Y."/>
            <person name="Chen T."/>
        </authorList>
    </citation>
    <scope>NUCLEOTIDE SEQUENCE</scope>
    <source>
        <strain evidence="13">GB&amp;PB-11</strain>
    </source>
</reference>
<dbReference type="InterPro" id="IPR027351">
    <property type="entry name" value="(+)RNA_virus_helicase_core_dom"/>
</dbReference>
<feature type="compositionally biased region" description="Acidic residues" evidence="8">
    <location>
        <begin position="1105"/>
        <end position="1116"/>
    </location>
</feature>
<feature type="compositionally biased region" description="Basic residues" evidence="8">
    <location>
        <begin position="12"/>
        <end position="23"/>
    </location>
</feature>
<feature type="domain" description="RdRp catalytic" evidence="10">
    <location>
        <begin position="2085"/>
        <end position="2193"/>
    </location>
</feature>
<dbReference type="Pfam" id="PF00978">
    <property type="entry name" value="RdRP_2"/>
    <property type="match status" value="1"/>
</dbReference>
<dbReference type="InterPro" id="IPR043502">
    <property type="entry name" value="DNA/RNA_pol_sf"/>
</dbReference>
<evidence type="ECO:0000259" key="11">
    <source>
        <dbReference type="PROSITE" id="PS51657"/>
    </source>
</evidence>
<dbReference type="InterPro" id="IPR027417">
    <property type="entry name" value="P-loop_NTPase"/>
</dbReference>
<dbReference type="GO" id="GO:0016556">
    <property type="term" value="P:mRNA modification"/>
    <property type="evidence" value="ECO:0007669"/>
    <property type="project" value="InterPro"/>
</dbReference>
<keyword evidence="3" id="KW-0548">Nucleotidyltransferase</keyword>
<sequence length="2347" mass="261310">MVEPKTSLRPPGLRRRPPARRVKPSNAKTRIAPGPHVEVGIASPKVPSTFSLSHLSVNTLLSPPTLVNAERSSEGPSVQRSALRPSGKVTRLPRKLSLTGGRKTNLAAANASKWRRVSRKTQHGFNAALSVYKTPTSRLPAGCEIWEEGGPSASNSKPAPWSYSVTPACKRLGDAITESYMEPAPVSIRHPERHNPASSRTKRVRFMDLAPANPYLVLPFEGSRTRVDDQPTKRLKQHRRKASLNVALQSGIGSCGTASTAANYRSGKPSLDIELLADAIECSWSDPSYVKTMSDRLSGRDTSSHQLPTDSAVELSDASGPSSINSDKPNLTLLNTDLRSYGSSYSEHDDECALADGYCYLEFFPRHLQAEVASKLLAEPTLNRLVEAMTDYSDEYRYDLFDMVDEPFPDITTVLVFEEAYMQSSFAVNRLMAEHMNDGYLHSFEPDKHATDFYRAVAYGLRLVLETNAPGSDLGPLLAMVYTFRHGPFHELISYLGGLDPHEFMNFLRFLQDVCSFCPDRHSVVVGSGTKQLLGAFNGTIHNDSVLQNLVPAANHALALDARLGNYEMPVHISDCLSSAGVPTPAYPTMKHAHPGHKRLENYLYQVAWPALIGQDSVTVAFCKQKKFDVIQQYNPKFKELVNCDLTHKDLSRYGPTVLPEVLNNDTLLLYDAGHFLTDSSVAALFVRYPNLQYIYAGSIIPAETKEHCASAYPGFYTLEYCGTEIVYHLEDDPAGSYRQPLDAHKLLNPSRVSVVSPTQTVCWQSSVLGSYMAHHLLLFSRKFSQVPPETFTYKVPRCIRLPQPFLRRRFDARLGHTVVFTEAYSMGRIYKANLKKNNPEDTVSKVRSMMSQPKYAGLPETAWEEMRLVWDAVNQIGLFDPRYLNLTSGFMSSVKVAIMDYFTPDRSACTDLMVDLLLRGMHYLLPNWLSFPMLMGELVYALQNHQAAHASATIVILIGGLASPFFAACWTVFGLGRLAYSAYYSSKVSKVDYLLDSATARPWVITFPPRTAKYHQRNFHLDQPFLQPKPSFLSVPLFSDKLCSFCPNKVHKATLVCLDCGTCPEHKVYDDSLVRPRPCCVLAAEHQKRHDEIVGHSKNLGEQTEAEDASGEESDSGPPQTKARFPVFTSPCGLTTPAYGHAFPSGSPTEVNFDGPPVVRLPVPEPQQSHAVPSASPTEVDFSDPPVVRLPGSTPNVPQAADTASDDEISPNDSASVLDFGPIETSSNAHLDCRCPQHSGDFGASNERWARCKSGYGLWTSAPDDTQCHICVDVLPQEVAIYTISGQPHTDIYNALHPNLRITPGLVDAITPNTCALNAFASAVGVSQDVVWSSVKDYLGPTASVNLLPSPGFDERFFAVACIRFRCCAKLLNVPQGVPGRVGIKDTNCLGFNFTVVGGIPHWESVARPPRPLANLAKPSPNQPDSFMRLLASFNASSRTPLHLNFKRARINKSRASGLISDIKKGYTGTIKANEGKIFVNAFSARLDSLVDNYDSSRSVQVATVLGAPGCGKSAPLQDFLNLNPAFCKDFEVGVIVPRVKMREDWVGKINAYDSKMMVSTWETAMVRSRPVIVIDEISLFPPGYVDLLCVLYPGIKRVIILGDHCQCRFHSTHPDSGLSNTLNEAVYWAQKCGSQYLLQFHRAPQLLANFFNVPTSNPAKGSVVFRTLLNHKDPVLVASDVECAGLLQAGFKAFTFQQAQSRSFPRVQIRYTNVVQSLMETTTLVSGILRCSDTLILVADSMRHGSDPNSHHIVGKLLKFSSVFTNDPSSFGPADMAYTHLFRSELSGLTLVGFSQEEAVVLRAKRLVLPRASGQYTDNWERAPTMTKSLLQSIRLNPVSDPKPASVFIPHPRASTHFPEANDEYVLCRLEEGANLLREARELMTDRGPTACFYREEVIGRPGSWFPVQTPKDDALMLATIKKRLVKGSTDRNWKYYHDEAWIGELLYTKYCELHGWNPDATIPFDEELFLECISENETVKLTKKTEQMLTNNEYRSDPDRPVNLVSHFLKSQLKGKMEAFLMPAKPGQTIATCHDLVLILLGAMNRYIRRVEHRDRPKNIFLHCGTSNEDLRDWTIEHWKDIRSTTNDYTAFDSSQKGESVAFAERHQARFSIPKHLSEFYVSWKVGVYSDIIGEKDLGRDTGEPGTYDDNCRYNLAVIACQYIVPRGLPILIGGDDSALNARLRKSPFWLFFEKHLRIVSKTEETDRPQFCSWYVTSAGVFKDPKLMMLKLMYHAAFGDLDKVTESYAHEVSEGYRLGDTLVDYCDFDDLLCLGYLLRFFHRHLDGSVTKLLFSDLVFTEGLSGLLSYAVSLLESDIVRGKRAQRELEALVARLRRRLSGTFD</sequence>
<feature type="transmembrane region" description="Helical" evidence="9">
    <location>
        <begin position="955"/>
        <end position="981"/>
    </location>
</feature>
<accession>A0A8K1YSE1</accession>